<dbReference type="GO" id="GO:0006086">
    <property type="term" value="P:pyruvate decarboxylation to acetyl-CoA"/>
    <property type="evidence" value="ECO:0007669"/>
    <property type="project" value="InterPro"/>
</dbReference>
<evidence type="ECO:0000256" key="2">
    <source>
        <dbReference type="ARBA" id="ARBA00023002"/>
    </source>
</evidence>
<dbReference type="GO" id="GO:0004739">
    <property type="term" value="F:pyruvate dehydrogenase (acetyl-transferring) activity"/>
    <property type="evidence" value="ECO:0007669"/>
    <property type="project" value="UniProtKB-UniRule"/>
</dbReference>
<dbReference type="InterPro" id="IPR050642">
    <property type="entry name" value="PDH_E1_Alpha_Subunit"/>
</dbReference>
<keyword evidence="3 5" id="KW-0786">Thiamine pyrophosphate</keyword>
<dbReference type="InterPro" id="IPR001017">
    <property type="entry name" value="DH_E1"/>
</dbReference>
<dbReference type="PANTHER" id="PTHR11516:SF60">
    <property type="entry name" value="PYRUVATE DEHYDROGENASE E1 COMPONENT SUBUNIT ALPHA"/>
    <property type="match status" value="1"/>
</dbReference>
<comment type="caution">
    <text evidence="7">The sequence shown here is derived from an EMBL/GenBank/DDBJ whole genome shotgun (WGS) entry which is preliminary data.</text>
</comment>
<dbReference type="Proteomes" id="UP000803884">
    <property type="component" value="Unassembled WGS sequence"/>
</dbReference>
<evidence type="ECO:0000313" key="7">
    <source>
        <dbReference type="EMBL" id="KAL1588960.1"/>
    </source>
</evidence>
<dbReference type="EC" id="1.2.4.1" evidence="5"/>
<evidence type="ECO:0000313" key="8">
    <source>
        <dbReference type="Proteomes" id="UP000803884"/>
    </source>
</evidence>
<evidence type="ECO:0000256" key="4">
    <source>
        <dbReference type="ARBA" id="ARBA00023317"/>
    </source>
</evidence>
<keyword evidence="4 5" id="KW-0670">Pyruvate</keyword>
<comment type="cofactor">
    <cofactor evidence="1 5">
        <name>thiamine diphosphate</name>
        <dbReference type="ChEBI" id="CHEBI:58937"/>
    </cofactor>
</comment>
<dbReference type="AlphaFoldDB" id="A0AB34KVW1"/>
<gene>
    <name evidence="7" type="ORF">WHR41_02527</name>
</gene>
<evidence type="ECO:0000256" key="3">
    <source>
        <dbReference type="ARBA" id="ARBA00023052"/>
    </source>
</evidence>
<keyword evidence="8" id="KW-1185">Reference proteome</keyword>
<sequence>MLSRFAPRAAAAPRALRFAAPVARRNVTTDAASSQLHAEEVPSEDDKPFSVRLSDEAFETYELDPPSYTLDTTKKELKQMYYDMVAMRRMEMAADRLYKEKKIRGFCHLSTGQEAVAVGIEHAITRQDQVITAYRCHGFAMMRGGTVKSIIGELLGRREGIAYGKGGSMHMFAPGFYGGNGIVGAQVPVGAGIAFANKYTDKKNVCLALYGDGASNQGQVFEAFNMAKLWDLPVIFGCENNKYGMGTAANRSSALTDYYKRGQYIPGLKINGMDALAVKAAVQFGKEWCNAGKGPLVYEYVTYRYGGHSMSDPGTTYRTREEIQRMRSTNDPIAGLKQKLLEWQVTTEDELKSIDKKARSNVDAEVAEAEAMPPPDATPEVLYEDIYVRGSEPQFLRGRVPEENFYYSQLQK</sequence>
<dbReference type="InterPro" id="IPR017597">
    <property type="entry name" value="Pyrv_DH_E1_asu_subgrp-y"/>
</dbReference>
<dbReference type="Gene3D" id="3.40.50.970">
    <property type="match status" value="1"/>
</dbReference>
<dbReference type="Pfam" id="PF00676">
    <property type="entry name" value="E1_dh"/>
    <property type="match status" value="1"/>
</dbReference>
<accession>A0AB34KVW1</accession>
<dbReference type="GeneID" id="96003971"/>
<protein>
    <recommendedName>
        <fullName evidence="5">Pyruvate dehydrogenase E1 component subunit alpha</fullName>
        <ecNumber evidence="5">1.2.4.1</ecNumber>
    </recommendedName>
</protein>
<proteinExistence type="predicted"/>
<evidence type="ECO:0000256" key="1">
    <source>
        <dbReference type="ARBA" id="ARBA00001964"/>
    </source>
</evidence>
<comment type="catalytic activity">
    <reaction evidence="5">
        <text>N(6)-[(R)-lipoyl]-L-lysyl-[protein] + pyruvate + H(+) = N(6)-[(R)-S(8)-acetyldihydrolipoyl]-L-lysyl-[protein] + CO2</text>
        <dbReference type="Rhea" id="RHEA:19189"/>
        <dbReference type="Rhea" id="RHEA-COMP:10474"/>
        <dbReference type="Rhea" id="RHEA-COMP:10478"/>
        <dbReference type="ChEBI" id="CHEBI:15361"/>
        <dbReference type="ChEBI" id="CHEBI:15378"/>
        <dbReference type="ChEBI" id="CHEBI:16526"/>
        <dbReference type="ChEBI" id="CHEBI:83099"/>
        <dbReference type="ChEBI" id="CHEBI:83111"/>
        <dbReference type="EC" id="1.2.4.1"/>
    </reaction>
</comment>
<dbReference type="RefSeq" id="XP_069232065.1">
    <property type="nucleotide sequence ID" value="XM_069371133.1"/>
</dbReference>
<dbReference type="InterPro" id="IPR029061">
    <property type="entry name" value="THDP-binding"/>
</dbReference>
<feature type="domain" description="Dehydrogenase E1 component" evidence="6">
    <location>
        <begin position="82"/>
        <end position="376"/>
    </location>
</feature>
<evidence type="ECO:0000256" key="5">
    <source>
        <dbReference type="RuleBase" id="RU361139"/>
    </source>
</evidence>
<keyword evidence="2 5" id="KW-0560">Oxidoreductase</keyword>
<organism evidence="7 8">
    <name type="scientific">Cladosporium halotolerans</name>
    <dbReference type="NCBI Taxonomy" id="1052096"/>
    <lineage>
        <taxon>Eukaryota</taxon>
        <taxon>Fungi</taxon>
        <taxon>Dikarya</taxon>
        <taxon>Ascomycota</taxon>
        <taxon>Pezizomycotina</taxon>
        <taxon>Dothideomycetes</taxon>
        <taxon>Dothideomycetidae</taxon>
        <taxon>Cladosporiales</taxon>
        <taxon>Cladosporiaceae</taxon>
        <taxon>Cladosporium</taxon>
    </lineage>
</organism>
<evidence type="ECO:0000259" key="6">
    <source>
        <dbReference type="Pfam" id="PF00676"/>
    </source>
</evidence>
<comment type="function">
    <text evidence="5">The pyruvate dehydrogenase complex catalyzes the overall conversion of pyruvate to acetyl-CoA and CO(2).</text>
</comment>
<dbReference type="CDD" id="cd02000">
    <property type="entry name" value="TPP_E1_PDC_ADC_BCADC"/>
    <property type="match status" value="1"/>
</dbReference>
<dbReference type="FunFam" id="3.40.50.970:FF:000013">
    <property type="entry name" value="Pyruvate dehydrogenase E1 component subunit alpha"/>
    <property type="match status" value="1"/>
</dbReference>
<name>A0AB34KVW1_9PEZI</name>
<dbReference type="SUPFAM" id="SSF52518">
    <property type="entry name" value="Thiamin diphosphate-binding fold (THDP-binding)"/>
    <property type="match status" value="1"/>
</dbReference>
<reference evidence="7 8" key="1">
    <citation type="journal article" date="2020" name="Microbiol. Resour. Announc.">
        <title>Draft Genome Sequence of a Cladosporium Species Isolated from the Mesophotic Ascidian Didemnum maculosum.</title>
        <authorList>
            <person name="Gioti A."/>
            <person name="Siaperas R."/>
            <person name="Nikolaivits E."/>
            <person name="Le Goff G."/>
            <person name="Ouazzani J."/>
            <person name="Kotoulas G."/>
            <person name="Topakas E."/>
        </authorList>
    </citation>
    <scope>NUCLEOTIDE SEQUENCE [LARGE SCALE GENOMIC DNA]</scope>
    <source>
        <strain evidence="7 8">TM138-S3</strain>
    </source>
</reference>
<dbReference type="NCBIfam" id="TIGR03182">
    <property type="entry name" value="PDH_E1_alph_y"/>
    <property type="match status" value="1"/>
</dbReference>
<dbReference type="PANTHER" id="PTHR11516">
    <property type="entry name" value="PYRUVATE DEHYDROGENASE E1 COMPONENT, ALPHA SUBUNIT BACTERIAL AND ORGANELLAR"/>
    <property type="match status" value="1"/>
</dbReference>
<dbReference type="EMBL" id="JAAQHG020000006">
    <property type="protein sequence ID" value="KAL1588960.1"/>
    <property type="molecule type" value="Genomic_DNA"/>
</dbReference>